<dbReference type="Pfam" id="PF00012">
    <property type="entry name" value="HSP70"/>
    <property type="match status" value="1"/>
</dbReference>
<protein>
    <submittedName>
        <fullName evidence="4">Heat shock 70 kDa protein 12A-like</fullName>
    </submittedName>
</protein>
<reference evidence="4" key="4">
    <citation type="submission" date="2025-09" db="UniProtKB">
        <authorList>
            <consortium name="Ensembl"/>
        </authorList>
    </citation>
    <scope>IDENTIFICATION</scope>
</reference>
<dbReference type="GeneTree" id="ENSGT00940000154551"/>
<dbReference type="InterPro" id="IPR043129">
    <property type="entry name" value="ATPase_NBD"/>
</dbReference>
<keyword evidence="2" id="KW-0547">Nucleotide-binding</keyword>
<reference evidence="5" key="2">
    <citation type="journal article" date="2014" name="Nat. Commun.">
        <title>The cavefish genome reveals candidate genes for eye loss.</title>
        <authorList>
            <person name="McGaugh S.E."/>
            <person name="Gross J.B."/>
            <person name="Aken B."/>
            <person name="Blin M."/>
            <person name="Borowsky R."/>
            <person name="Chalopin D."/>
            <person name="Hinaux H."/>
            <person name="Jeffery W.R."/>
            <person name="Keene A."/>
            <person name="Ma L."/>
            <person name="Minx P."/>
            <person name="Murphy D."/>
            <person name="O'Quin K.E."/>
            <person name="Retaux S."/>
            <person name="Rohner N."/>
            <person name="Searle S.M."/>
            <person name="Stahl B.A."/>
            <person name="Tabin C."/>
            <person name="Volff J.N."/>
            <person name="Yoshizawa M."/>
            <person name="Warren W.C."/>
        </authorList>
    </citation>
    <scope>NUCLEOTIDE SEQUENCE [LARGE SCALE GENOMIC DNA]</scope>
    <source>
        <strain evidence="5">female</strain>
    </source>
</reference>
<keyword evidence="3" id="KW-0067">ATP-binding</keyword>
<dbReference type="STRING" id="7994.ENSAMXP00000029836"/>
<name>A0A3B1IJD7_ASTMX</name>
<reference evidence="4" key="3">
    <citation type="submission" date="2025-08" db="UniProtKB">
        <authorList>
            <consortium name="Ensembl"/>
        </authorList>
    </citation>
    <scope>IDENTIFICATION</scope>
</reference>
<sequence>MAEAESMLYIAVDFGTSFSGYCFQFQRSKQIRQPKWGAEHGYNTPKTPTCVLFDENEQFLKFGYEAEMMYASQIRNNEAKKLYLFENFKMELYGKELHRDIMLTAKNGKQMRAMKVFSESLRFMKDDALEMIGKHTSGVKYSASDATWILTVPAIWSAAAKQFMREAATEAGLVTESHPERLIIALEPEAASVWCKQLPSDGFMEGDLTEAEKIEQATGTQYMVVDCGGGTIDITVHEVLEGKRLKELHKVSGNNKGGQTVDKNYKSFLKDIFTEKVFNEFEENNPIEYVTLMNNFSVCKRCEGSTSLQCPNNLQALAEKTKSIEEYFKGKSDAEWDSGRICLSGDKMRSLHDESLRAIEIQISEILEKNNLNMSYIFLVGGFALSPHVRMFIREKFGKKCKVLCPVDAQLAVLKGAVTFGTMPNVVESRVSCFTYGISKGVLFNEFKHRGKSRYVRKDGKVYCDVCFHCLVKKDESVTFNETREYTFSPVERDQTAMQFSFFCTESKTAEFVDEQGMKNIGSLSVEMPNISIGLHRTVRLEVRFGFTEMQATATNVSSGETSSVKLDFMHK</sequence>
<dbReference type="PANTHER" id="PTHR14187">
    <property type="entry name" value="ALPHA KINASE/ELONGATION FACTOR 2 KINASE"/>
    <property type="match status" value="1"/>
</dbReference>
<evidence type="ECO:0000256" key="2">
    <source>
        <dbReference type="ARBA" id="ARBA00022741"/>
    </source>
</evidence>
<dbReference type="PANTHER" id="PTHR14187:SF5">
    <property type="entry name" value="HEAT SHOCK 70 KDA PROTEIN 12A"/>
    <property type="match status" value="1"/>
</dbReference>
<evidence type="ECO:0000313" key="4">
    <source>
        <dbReference type="Ensembl" id="ENSAMXP00000029836.1"/>
    </source>
</evidence>
<evidence type="ECO:0000256" key="3">
    <source>
        <dbReference type="ARBA" id="ARBA00022840"/>
    </source>
</evidence>
<dbReference type="InterPro" id="IPR013126">
    <property type="entry name" value="Hsp_70_fam"/>
</dbReference>
<dbReference type="AlphaFoldDB" id="A0A3B1IJD7"/>
<dbReference type="Proteomes" id="UP000018467">
    <property type="component" value="Unassembled WGS sequence"/>
</dbReference>
<evidence type="ECO:0000313" key="5">
    <source>
        <dbReference type="Proteomes" id="UP000018467"/>
    </source>
</evidence>
<evidence type="ECO:0000256" key="1">
    <source>
        <dbReference type="ARBA" id="ARBA00007381"/>
    </source>
</evidence>
<dbReference type="GO" id="GO:0005524">
    <property type="term" value="F:ATP binding"/>
    <property type="evidence" value="ECO:0007669"/>
    <property type="project" value="UniProtKB-KW"/>
</dbReference>
<reference evidence="5" key="1">
    <citation type="submission" date="2013-03" db="EMBL/GenBank/DDBJ databases">
        <authorList>
            <person name="Jeffery W."/>
            <person name="Warren W."/>
            <person name="Wilson R.K."/>
        </authorList>
    </citation>
    <scope>NUCLEOTIDE SEQUENCE</scope>
    <source>
        <strain evidence="5">female</strain>
    </source>
</reference>
<dbReference type="CDD" id="cd10229">
    <property type="entry name" value="ASKHA_NBD_HSP70_HSPA12"/>
    <property type="match status" value="1"/>
</dbReference>
<organism evidence="4 5">
    <name type="scientific">Astyanax mexicanus</name>
    <name type="common">Blind cave fish</name>
    <name type="synonym">Astyanax fasciatus mexicanus</name>
    <dbReference type="NCBI Taxonomy" id="7994"/>
    <lineage>
        <taxon>Eukaryota</taxon>
        <taxon>Metazoa</taxon>
        <taxon>Chordata</taxon>
        <taxon>Craniata</taxon>
        <taxon>Vertebrata</taxon>
        <taxon>Euteleostomi</taxon>
        <taxon>Actinopterygii</taxon>
        <taxon>Neopterygii</taxon>
        <taxon>Teleostei</taxon>
        <taxon>Ostariophysi</taxon>
        <taxon>Characiformes</taxon>
        <taxon>Characoidei</taxon>
        <taxon>Acestrorhamphidae</taxon>
        <taxon>Acestrorhamphinae</taxon>
        <taxon>Astyanax</taxon>
    </lineage>
</organism>
<accession>A0A3B1IJD7</accession>
<dbReference type="Bgee" id="ENSAMXG00000039898">
    <property type="expression patterns" value="Expressed in zone of skin and 2 other cell types or tissues"/>
</dbReference>
<dbReference type="InParanoid" id="A0A3B1IJD7"/>
<dbReference type="Ensembl" id="ENSAMXT00000030723.1">
    <property type="protein sequence ID" value="ENSAMXP00000029836.1"/>
    <property type="gene ID" value="ENSAMXG00000039898.1"/>
</dbReference>
<proteinExistence type="inferred from homology"/>
<keyword evidence="5" id="KW-1185">Reference proteome</keyword>
<dbReference type="FunCoup" id="A0A3B1IJD7">
    <property type="interactions" value="12"/>
</dbReference>
<comment type="similarity">
    <text evidence="1">Belongs to the heat shock protein 70 family.</text>
</comment>
<dbReference type="SUPFAM" id="SSF53067">
    <property type="entry name" value="Actin-like ATPase domain"/>
    <property type="match status" value="2"/>
</dbReference>
<dbReference type="GO" id="GO:0140662">
    <property type="term" value="F:ATP-dependent protein folding chaperone"/>
    <property type="evidence" value="ECO:0007669"/>
    <property type="project" value="InterPro"/>
</dbReference>
<dbReference type="Gene3D" id="3.30.420.40">
    <property type="match status" value="2"/>
</dbReference>